<dbReference type="GO" id="GO:0006826">
    <property type="term" value="P:iron ion transport"/>
    <property type="evidence" value="ECO:0007669"/>
    <property type="project" value="InterPro"/>
</dbReference>
<evidence type="ECO:0000256" key="10">
    <source>
        <dbReference type="PIRSR" id="PIRSR601519-1"/>
    </source>
</evidence>
<evidence type="ECO:0000256" key="9">
    <source>
        <dbReference type="ARBA" id="ARBA00044942"/>
    </source>
</evidence>
<dbReference type="Gene3D" id="1.20.1260.10">
    <property type="match status" value="1"/>
</dbReference>
<proteinExistence type="inferred from homology"/>
<dbReference type="GO" id="GO:0008199">
    <property type="term" value="F:ferric iron binding"/>
    <property type="evidence" value="ECO:0007669"/>
    <property type="project" value="InterPro"/>
</dbReference>
<evidence type="ECO:0000313" key="13">
    <source>
        <dbReference type="Ensembl" id="ENSPSMP00000026848.1"/>
    </source>
</evidence>
<dbReference type="SUPFAM" id="SSF47240">
    <property type="entry name" value="Ferritin-like"/>
    <property type="match status" value="1"/>
</dbReference>
<feature type="binding site" evidence="10">
    <location>
        <position position="103"/>
    </location>
    <ligand>
        <name>Fe cation</name>
        <dbReference type="ChEBI" id="CHEBI:24875"/>
        <label>1</label>
    </ligand>
</feature>
<dbReference type="Proteomes" id="UP000694414">
    <property type="component" value="Unplaced"/>
</dbReference>
<keyword evidence="14" id="KW-1185">Reference proteome</keyword>
<name>A0A8C9A0Y4_PROSS</name>
<keyword evidence="3 11" id="KW-0409">Iron storage</keyword>
<dbReference type="GeneTree" id="ENSGT00940000153096"/>
<feature type="domain" description="Ferritin-like diiron" evidence="12">
    <location>
        <begin position="7"/>
        <end position="147"/>
    </location>
</feature>
<dbReference type="InterPro" id="IPR012347">
    <property type="entry name" value="Ferritin-like"/>
</dbReference>
<dbReference type="PANTHER" id="PTHR11431">
    <property type="entry name" value="FERRITIN"/>
    <property type="match status" value="1"/>
</dbReference>
<evidence type="ECO:0000256" key="2">
    <source>
        <dbReference type="ARBA" id="ARBA00007513"/>
    </source>
</evidence>
<dbReference type="InterPro" id="IPR008331">
    <property type="entry name" value="Ferritin_DPS_dom"/>
</dbReference>
<keyword evidence="6 10" id="KW-0408">Iron</keyword>
<keyword evidence="5 10" id="KW-0479">Metal-binding</keyword>
<evidence type="ECO:0000256" key="4">
    <source>
        <dbReference type="ARBA" id="ARBA00022490"/>
    </source>
</evidence>
<comment type="function">
    <text evidence="11">Stores iron in a soluble, non-toxic, readily available form. Important for iron homeostasis. Iron is taken up in the ferrous form and deposited as ferric hydroxides after oxidation.</text>
</comment>
<evidence type="ECO:0000259" key="12">
    <source>
        <dbReference type="PROSITE" id="PS50905"/>
    </source>
</evidence>
<dbReference type="InterPro" id="IPR009078">
    <property type="entry name" value="Ferritin-like_SF"/>
</dbReference>
<comment type="subcellular location">
    <subcellularLocation>
        <location evidence="9">Autolysosome</location>
    </subcellularLocation>
    <subcellularLocation>
        <location evidence="1">Cytoplasm</location>
    </subcellularLocation>
</comment>
<dbReference type="GO" id="GO:0006879">
    <property type="term" value="P:intracellular iron ion homeostasis"/>
    <property type="evidence" value="ECO:0007669"/>
    <property type="project" value="UniProtKB-KW"/>
</dbReference>
<reference evidence="13" key="2">
    <citation type="submission" date="2025-09" db="UniProtKB">
        <authorList>
            <consortium name="Ensembl"/>
        </authorList>
    </citation>
    <scope>IDENTIFICATION</scope>
</reference>
<dbReference type="GO" id="GO:0044754">
    <property type="term" value="C:autolysosome"/>
    <property type="evidence" value="ECO:0007669"/>
    <property type="project" value="UniProtKB-SubCell"/>
</dbReference>
<dbReference type="GO" id="GO:0031410">
    <property type="term" value="C:cytoplasmic vesicle"/>
    <property type="evidence" value="ECO:0007669"/>
    <property type="project" value="UniProtKB-KW"/>
</dbReference>
<keyword evidence="8" id="KW-0968">Cytoplasmic vesicle</keyword>
<dbReference type="PROSITE" id="PS50905">
    <property type="entry name" value="FERRITIN_LIKE"/>
    <property type="match status" value="1"/>
</dbReference>
<organism evidence="13 14">
    <name type="scientific">Prolemur simus</name>
    <name type="common">Greater bamboo lemur</name>
    <name type="synonym">Hapalemur simus</name>
    <dbReference type="NCBI Taxonomy" id="1328070"/>
    <lineage>
        <taxon>Eukaryota</taxon>
        <taxon>Metazoa</taxon>
        <taxon>Chordata</taxon>
        <taxon>Craniata</taxon>
        <taxon>Vertebrata</taxon>
        <taxon>Euteleostomi</taxon>
        <taxon>Mammalia</taxon>
        <taxon>Eutheria</taxon>
        <taxon>Euarchontoglires</taxon>
        <taxon>Primates</taxon>
        <taxon>Strepsirrhini</taxon>
        <taxon>Lemuriformes</taxon>
        <taxon>Lemuridae</taxon>
        <taxon>Prolemur</taxon>
    </lineage>
</organism>
<dbReference type="FunFam" id="1.20.1260.10:FF:000009">
    <property type="entry name" value="Ferritin light chain"/>
    <property type="match status" value="1"/>
</dbReference>
<dbReference type="Pfam" id="PF00210">
    <property type="entry name" value="Ferritin"/>
    <property type="match status" value="1"/>
</dbReference>
<dbReference type="AlphaFoldDB" id="A0A8C9A0Y4"/>
<dbReference type="InterPro" id="IPR009040">
    <property type="entry name" value="Ferritin-like_diiron"/>
</dbReference>
<evidence type="ECO:0000256" key="11">
    <source>
        <dbReference type="RuleBase" id="RU361145"/>
    </source>
</evidence>
<dbReference type="InterPro" id="IPR001519">
    <property type="entry name" value="Ferritin"/>
</dbReference>
<sequence length="147" mass="16326">MSSLSSQNYPAQVESAVDRLINMHLRASHTYLSLGFYFKGNNVALQGLGHFFRKLAEENHEGTKHLSVRNKYSGGNLFQDKQEPSLDEWSGSLTAMESALALEKNLNQTLLDLNALGSANTDPTLCEFLEIHLLDGEVKLIKKMATT</sequence>
<evidence type="ECO:0000256" key="6">
    <source>
        <dbReference type="ARBA" id="ARBA00023004"/>
    </source>
</evidence>
<evidence type="ECO:0000256" key="7">
    <source>
        <dbReference type="ARBA" id="ARBA00023228"/>
    </source>
</evidence>
<comment type="similarity">
    <text evidence="2 11">Belongs to the ferritin family.</text>
</comment>
<evidence type="ECO:0000313" key="14">
    <source>
        <dbReference type="Proteomes" id="UP000694414"/>
    </source>
</evidence>
<evidence type="ECO:0000256" key="1">
    <source>
        <dbReference type="ARBA" id="ARBA00004496"/>
    </source>
</evidence>
<evidence type="ECO:0000256" key="8">
    <source>
        <dbReference type="ARBA" id="ARBA00023329"/>
    </source>
</evidence>
<dbReference type="Ensembl" id="ENSPSMT00000031074.1">
    <property type="protein sequence ID" value="ENSPSMP00000026848.1"/>
    <property type="gene ID" value="ENSPSMG00000018814.1"/>
</dbReference>
<keyword evidence="7" id="KW-0458">Lysosome</keyword>
<dbReference type="GO" id="GO:0008198">
    <property type="term" value="F:ferrous iron binding"/>
    <property type="evidence" value="ECO:0007669"/>
    <property type="project" value="TreeGrafter"/>
</dbReference>
<protein>
    <recommendedName>
        <fullName evidence="11">Ferritin</fullName>
    </recommendedName>
</protein>
<keyword evidence="4" id="KW-0963">Cytoplasm</keyword>
<evidence type="ECO:0000256" key="3">
    <source>
        <dbReference type="ARBA" id="ARBA00022434"/>
    </source>
</evidence>
<dbReference type="PANTHER" id="PTHR11431:SF47">
    <property type="entry name" value="FERRITIN LIGHT CHAIN"/>
    <property type="match status" value="1"/>
</dbReference>
<evidence type="ECO:0000256" key="5">
    <source>
        <dbReference type="ARBA" id="ARBA00022723"/>
    </source>
</evidence>
<accession>A0A8C9A0Y4</accession>
<reference evidence="13" key="1">
    <citation type="submission" date="2025-08" db="UniProtKB">
        <authorList>
            <consortium name="Ensembl"/>
        </authorList>
    </citation>
    <scope>IDENTIFICATION</scope>
</reference>